<evidence type="ECO:0000256" key="1">
    <source>
        <dbReference type="ARBA" id="ARBA00022737"/>
    </source>
</evidence>
<evidence type="ECO:0000256" key="2">
    <source>
        <dbReference type="ARBA" id="ARBA00023157"/>
    </source>
</evidence>
<dbReference type="SUPFAM" id="SSF49854">
    <property type="entry name" value="Spermadhesin, CUB domain"/>
    <property type="match status" value="1"/>
</dbReference>
<dbReference type="Gene3D" id="2.60.120.290">
    <property type="entry name" value="Spermadhesin, CUB domain"/>
    <property type="match status" value="1"/>
</dbReference>
<name>G7YUW3_CLOSI</name>
<reference key="2">
    <citation type="submission" date="2011-10" db="EMBL/GenBank/DDBJ databases">
        <title>The genome and transcriptome sequence of Clonorchis sinensis provide insights into the carcinogenic liver fluke.</title>
        <authorList>
            <person name="Wang X."/>
            <person name="Huang Y."/>
            <person name="Chen W."/>
            <person name="Liu H."/>
            <person name="Guo L."/>
            <person name="Chen Y."/>
            <person name="Luo F."/>
            <person name="Zhou W."/>
            <person name="Sun J."/>
            <person name="Mao Q."/>
            <person name="Liang P."/>
            <person name="Zhou C."/>
            <person name="Tian Y."/>
            <person name="Men J."/>
            <person name="Lv X."/>
            <person name="Huang L."/>
            <person name="Zhou J."/>
            <person name="Hu Y."/>
            <person name="Li R."/>
            <person name="Zhang F."/>
            <person name="Lei H."/>
            <person name="Li X."/>
            <person name="Hu X."/>
            <person name="Liang C."/>
            <person name="Xu J."/>
            <person name="Wu Z."/>
            <person name="Yu X."/>
        </authorList>
    </citation>
    <scope>NUCLEOTIDE SEQUENCE</scope>
    <source>
        <strain>Henan</strain>
    </source>
</reference>
<evidence type="ECO:0000259" key="5">
    <source>
        <dbReference type="PROSITE" id="PS01180"/>
    </source>
</evidence>
<dbReference type="AlphaFoldDB" id="G7YUW3"/>
<dbReference type="EMBL" id="DF144359">
    <property type="protein sequence ID" value="GAA56743.1"/>
    <property type="molecule type" value="Genomic_DNA"/>
</dbReference>
<dbReference type="PROSITE" id="PS01180">
    <property type="entry name" value="CUB"/>
    <property type="match status" value="1"/>
</dbReference>
<dbReference type="SMART" id="SM00042">
    <property type="entry name" value="CUB"/>
    <property type="match status" value="1"/>
</dbReference>
<dbReference type="InterPro" id="IPR035914">
    <property type="entry name" value="Sperma_CUB_dom_sf"/>
</dbReference>
<feature type="chain" id="PRO_5005349907" evidence="4">
    <location>
        <begin position="21"/>
        <end position="444"/>
    </location>
</feature>
<keyword evidence="4" id="KW-0732">Signal</keyword>
<organism evidence="6 7">
    <name type="scientific">Clonorchis sinensis</name>
    <name type="common">Chinese liver fluke</name>
    <dbReference type="NCBI Taxonomy" id="79923"/>
    <lineage>
        <taxon>Eukaryota</taxon>
        <taxon>Metazoa</taxon>
        <taxon>Spiralia</taxon>
        <taxon>Lophotrochozoa</taxon>
        <taxon>Platyhelminthes</taxon>
        <taxon>Trematoda</taxon>
        <taxon>Digenea</taxon>
        <taxon>Opisthorchiida</taxon>
        <taxon>Opisthorchiata</taxon>
        <taxon>Opisthorchiidae</taxon>
        <taxon>Clonorchis</taxon>
    </lineage>
</organism>
<accession>G7YUW3</accession>
<dbReference type="Pfam" id="PF00431">
    <property type="entry name" value="CUB"/>
    <property type="match status" value="1"/>
</dbReference>
<keyword evidence="2" id="KW-1015">Disulfide bond</keyword>
<evidence type="ECO:0000256" key="3">
    <source>
        <dbReference type="PROSITE-ProRule" id="PRU00059"/>
    </source>
</evidence>
<keyword evidence="1" id="KW-0677">Repeat</keyword>
<evidence type="ECO:0000313" key="6">
    <source>
        <dbReference type="EMBL" id="GAA56743.1"/>
    </source>
</evidence>
<dbReference type="CDD" id="cd00041">
    <property type="entry name" value="CUB"/>
    <property type="match status" value="1"/>
</dbReference>
<comment type="caution">
    <text evidence="3">Lacks conserved residue(s) required for the propagation of feature annotation.</text>
</comment>
<gene>
    <name evidence="6" type="ORF">CLF_111441</name>
</gene>
<dbReference type="InterPro" id="IPR000859">
    <property type="entry name" value="CUB_dom"/>
</dbReference>
<feature type="domain" description="CUB" evidence="5">
    <location>
        <begin position="70"/>
        <end position="179"/>
    </location>
</feature>
<feature type="signal peptide" evidence="4">
    <location>
        <begin position="1"/>
        <end position="20"/>
    </location>
</feature>
<dbReference type="Proteomes" id="UP000008909">
    <property type="component" value="Unassembled WGS sequence"/>
</dbReference>
<proteinExistence type="predicted"/>
<reference evidence="6" key="1">
    <citation type="journal article" date="2011" name="Genome Biol.">
        <title>The draft genome of the carcinogenic human liver fluke Clonorchis sinensis.</title>
        <authorList>
            <person name="Wang X."/>
            <person name="Chen W."/>
            <person name="Huang Y."/>
            <person name="Sun J."/>
            <person name="Men J."/>
            <person name="Liu H."/>
            <person name="Luo F."/>
            <person name="Guo L."/>
            <person name="Lv X."/>
            <person name="Deng C."/>
            <person name="Zhou C."/>
            <person name="Fan Y."/>
            <person name="Li X."/>
            <person name="Huang L."/>
            <person name="Hu Y."/>
            <person name="Liang C."/>
            <person name="Hu X."/>
            <person name="Xu J."/>
            <person name="Yu X."/>
        </authorList>
    </citation>
    <scope>NUCLEOTIDE SEQUENCE [LARGE SCALE GENOMIC DNA]</scope>
    <source>
        <strain evidence="6">Henan</strain>
    </source>
</reference>
<sequence length="444" mass="50776">MTKGQTGWVILLTLKTFFYLQNLPKQHWRHHSLGNTSEQFDIELRYNHNYFLATATTMQTTFSTYPYDTCGGTFKEPSGQIISPGYPAEYPTDITCDWYILEPRMPSVLKFVDFQIEDQGCIFDVVFVVIGTGSKEVIHGPYCGNKKPPDFAFIQTVRVNFQSDRESVDRGFLAEFGPGECLASSILWLTPNQIHSCTYNKVYGKLTGQIIFLSDLAISAFADWSTNYAYSSRFGHFCAFAAPNRVQEYSTPVGKQCKRKNTGKRSCVYTRPTECGKTPEGLVNRVTSYAEERLIDMFLSLRLRHTWVYWSTHCVIRKKLTDFANAPRFTQELTVIPFKKMKGETVCAPPLVKYFLLSKSAQIDFINQGPLILHAVSGICRMHISVAHSRMGSHIRIPHFMSSAFHYTHKVNVQFSDYRQLTFWPMKFVPLGHSTRKGLQRKIG</sequence>
<keyword evidence="7" id="KW-1185">Reference proteome</keyword>
<evidence type="ECO:0000256" key="4">
    <source>
        <dbReference type="SAM" id="SignalP"/>
    </source>
</evidence>
<evidence type="ECO:0000313" key="7">
    <source>
        <dbReference type="Proteomes" id="UP000008909"/>
    </source>
</evidence>
<dbReference type="PANTHER" id="PTHR24251">
    <property type="entry name" value="OVOCHYMASE-RELATED"/>
    <property type="match status" value="1"/>
</dbReference>
<protein>
    <submittedName>
        <fullName evidence="6">CUB domain-containing protein 2</fullName>
    </submittedName>
</protein>